<evidence type="ECO:0000313" key="2">
    <source>
        <dbReference type="Proteomes" id="UP001220256"/>
    </source>
</evidence>
<sequence length="88" mass="9766">MYRSMCGFRSWPTRTSRALMSANHRPSAFTRGILLLPRARNSSTVTSVSISTTSISAIQAVRREAQGFQAPGWNTGPALEDIVLRKER</sequence>
<accession>A0ABQ8WX61</accession>
<gene>
    <name evidence="1" type="ORF">N7505_001535</name>
</gene>
<comment type="caution">
    <text evidence="1">The sequence shown here is derived from an EMBL/GenBank/DDBJ whole genome shotgun (WGS) entry which is preliminary data.</text>
</comment>
<reference evidence="1 2" key="1">
    <citation type="journal article" date="2023" name="IMA Fungus">
        <title>Comparative genomic study of the Penicillium genus elucidates a diverse pangenome and 15 lateral gene transfer events.</title>
        <authorList>
            <person name="Petersen C."/>
            <person name="Sorensen T."/>
            <person name="Nielsen M.R."/>
            <person name="Sondergaard T.E."/>
            <person name="Sorensen J.L."/>
            <person name="Fitzpatrick D.A."/>
            <person name="Frisvad J.C."/>
            <person name="Nielsen K.L."/>
        </authorList>
    </citation>
    <scope>NUCLEOTIDE SEQUENCE [LARGE SCALE GENOMIC DNA]</scope>
    <source>
        <strain evidence="1 2">IBT 3361</strain>
    </source>
</reference>
<proteinExistence type="predicted"/>
<name>A0ABQ8WX61_PENCH</name>
<keyword evidence="2" id="KW-1185">Reference proteome</keyword>
<evidence type="ECO:0000313" key="1">
    <source>
        <dbReference type="EMBL" id="KAJ5283555.1"/>
    </source>
</evidence>
<dbReference type="EMBL" id="JAPVEB010000001">
    <property type="protein sequence ID" value="KAJ5283555.1"/>
    <property type="molecule type" value="Genomic_DNA"/>
</dbReference>
<dbReference type="Proteomes" id="UP001220256">
    <property type="component" value="Unassembled WGS sequence"/>
</dbReference>
<protein>
    <submittedName>
        <fullName evidence="1">Uncharacterized protein</fullName>
    </submittedName>
</protein>
<organism evidence="1 2">
    <name type="scientific">Penicillium chrysogenum</name>
    <name type="common">Penicillium notatum</name>
    <dbReference type="NCBI Taxonomy" id="5076"/>
    <lineage>
        <taxon>Eukaryota</taxon>
        <taxon>Fungi</taxon>
        <taxon>Dikarya</taxon>
        <taxon>Ascomycota</taxon>
        <taxon>Pezizomycotina</taxon>
        <taxon>Eurotiomycetes</taxon>
        <taxon>Eurotiomycetidae</taxon>
        <taxon>Eurotiales</taxon>
        <taxon>Aspergillaceae</taxon>
        <taxon>Penicillium</taxon>
        <taxon>Penicillium chrysogenum species complex</taxon>
    </lineage>
</organism>